<evidence type="ECO:0008006" key="4">
    <source>
        <dbReference type="Google" id="ProtNLM"/>
    </source>
</evidence>
<sequence>MKILRLFVALLLSLQFMFAPPAGAETLPYTLVDRNQYSIFEEDQAAQREEELQITDPPDDAQLLKYSTEFWRQAVTAVEGSYQLDKDPEPIPDLTLLNPTLSLPIYGTSIALTGRYVLGFKFAGKKYKEDDNNDIDDRNTHSVEMAQELQLKMQGKILERVFVDIDYDDQREEEKTISVAYRGKPGELVQVAEFGDINLALPQTEFIAYQKQLFGAKMHLQHKNANLYLIGSQTKGSSKQKQFIGSSVSEIVSIADTDYIRRKYYDLTFGGNIHPIDNDTAYLQWRDEVGNISPGTEEIYLDSNTTSSDYVPINKTATDYLGTVPYQAQWELLVRGVDYTVDYARGIITFNRSISAESVLAVDYRSTRGEQLSALGATPNTIKLIKTENDKPLESSGEETANKLEMKTFYNIGAQKITQDNGKGNFILRLMDANGQEVGEQASPKQVYPRTIEVDFDKGLFELQSRMVDDLGLYNVTPTSSRNRTFKIQYESTVKTYFIESDIVIESESVKLNGRALTRNNDYYIDYTSGFITFYKGDEITENSVIDITYDTTTGSSSNNSVLGGRLDYHLFDKIVMGATLLQEGGDKPSTVPQVGAYNKNILVYGADINGKDIKLAEPVSVDFSAEVAKSRKDQNMFGYAMVDSMNETQEKVSGSHDFREWIIASNPNDKPNFLSAIRWDTQDLPSLEINPNSIANYNDKQQVLVINYDFSQSVGAYADRDEVSIVYPLSTSGIDLSEKTSFELTMLGEEGGPQVNFTFGNISEYSDNSFGMDTQCGTGVPKTEDIYCRNSLAPNEDIGWLYTNPDGNSERYNPFVYNMYNPESQPNGRIDTQDLNNNGKYDDADALALPNGQGNFGFAGASIDGLTDSYATNTKWQTYTAPLLINDKEAWTAVRHLRITLKKGQKTKGQIKIANVSLSGTAWNPKEGVSADIFSVAGINNVDNTHYQPIFADRRGDGLKVFNYLYGSVDNYKRSNDSANALDQSLNITFDTTQVSAVADNDSTATDGELYANRNFRSMDFTQHREFRFLVHSTPENQGSEFFLKVGTDTNYDKVIVPLTDDFDGWRLISLKMIDTNGDGITDTFENASAENYQVRVENHRAPNGVLNFKEISMILAGVQRRKKADGTEETGSRGEVWLNVIHLAEAITLEGEAYKGDVVLKWDGWGSAGAKYKYQDNNFETPLAVSKNQEVTEEEYFVKVDRIKEFPMQANLTRSSVTTPLVTDSTDYNTVSLLDKGKVDRERAVIRGDYVKENRPKIGLEYTLDKVDYDAMKRKDDSQTYGATLSHTAGDFKNISLGYHVTDSSVDYDRARHQESENFYNTDETTQKMNMKVSYQPNNNFVFTPNYSLSKSKENRTRYEQLGQHNIRYPKAMSQSTGFNTTWKITKWLAPSVNYNVSTVENNNLTAKTITASGQNVQVGVGDVKTVNRNADGGVTLTLNGNELLPKSKLFNTFVISSSYRIQDADAWADVDSGFDSRKELWVRRSLKDVGEFGYRKSMTLRDTFTSTQRWNPFSQYNLTGAAAPLKTISLINNFTKTMQTNEQTGTQYDSESLTLPDVTFSISDLEKIFYGSRWFSSSNLKLRYSWIEQTNMGTDEQYTTQYGGDLRFMLFNYFDTVFNYTKKEADKTDLRARTSLERIEDDNFSAQTSFYIGSLRVTPKLLYSSHDKWLVNGKISESSTETTPSVNFRWDFNIPRGFRLPFINKMYNTTNRVIWNTNLSYTDKRSPVEVKDNYKMFDFSTSLDYELSRNLRFTLSGGLTVLDHAFVATEDYTAYNVAANVTVQF</sequence>
<organism evidence="2 3">
    <name type="scientific">Candidatus Avelusimicrobium gallicola</name>
    <dbReference type="NCBI Taxonomy" id="2562704"/>
    <lineage>
        <taxon>Bacteria</taxon>
        <taxon>Pseudomonadati</taxon>
        <taxon>Elusimicrobiota</taxon>
        <taxon>Elusimicrobia</taxon>
        <taxon>Elusimicrobiales</taxon>
        <taxon>Elusimicrobiaceae</taxon>
        <taxon>Candidatus Avelusimicrobium</taxon>
    </lineage>
</organism>
<dbReference type="EMBL" id="SUVG01000002">
    <property type="protein sequence ID" value="MBE6420959.1"/>
    <property type="molecule type" value="Genomic_DNA"/>
</dbReference>
<proteinExistence type="predicted"/>
<dbReference type="Proteomes" id="UP000725649">
    <property type="component" value="Unassembled WGS sequence"/>
</dbReference>
<keyword evidence="1" id="KW-0732">Signal</keyword>
<name>A0A928DPZ3_9BACT</name>
<evidence type="ECO:0000313" key="2">
    <source>
        <dbReference type="EMBL" id="MBE6420959.1"/>
    </source>
</evidence>
<accession>A0A928DPZ3</accession>
<comment type="caution">
    <text evidence="2">The sequence shown here is derived from an EMBL/GenBank/DDBJ whole genome shotgun (WGS) entry which is preliminary data.</text>
</comment>
<feature type="chain" id="PRO_5036904793" description="Gliding motility protein SprA N-terminal domain-containing protein" evidence="1">
    <location>
        <begin position="25"/>
        <end position="1788"/>
    </location>
</feature>
<evidence type="ECO:0000313" key="3">
    <source>
        <dbReference type="Proteomes" id="UP000725649"/>
    </source>
</evidence>
<feature type="signal peptide" evidence="1">
    <location>
        <begin position="1"/>
        <end position="24"/>
    </location>
</feature>
<protein>
    <recommendedName>
        <fullName evidence="4">Gliding motility protein SprA N-terminal domain-containing protein</fullName>
    </recommendedName>
</protein>
<evidence type="ECO:0000256" key="1">
    <source>
        <dbReference type="SAM" id="SignalP"/>
    </source>
</evidence>
<reference evidence="2" key="1">
    <citation type="submission" date="2019-04" db="EMBL/GenBank/DDBJ databases">
        <title>Evolution of Biomass-Degrading Anaerobic Consortia Revealed by Metagenomics.</title>
        <authorList>
            <person name="Peng X."/>
        </authorList>
    </citation>
    <scope>NUCLEOTIDE SEQUENCE</scope>
    <source>
        <strain evidence="2">SIG66</strain>
    </source>
</reference>
<gene>
    <name evidence="2" type="ORF">E7027_02285</name>
</gene>